<protein>
    <submittedName>
        <fullName evidence="2">Uncharacterized protein</fullName>
    </submittedName>
</protein>
<evidence type="ECO:0000313" key="3">
    <source>
        <dbReference type="Proteomes" id="UP000320762"/>
    </source>
</evidence>
<keyword evidence="3" id="KW-1185">Reference proteome</keyword>
<evidence type="ECO:0000313" key="2">
    <source>
        <dbReference type="EMBL" id="TRM59679.1"/>
    </source>
</evidence>
<dbReference type="EMBL" id="VDMD01000026">
    <property type="protein sequence ID" value="TRM59679.1"/>
    <property type="molecule type" value="Genomic_DNA"/>
</dbReference>
<organism evidence="2 3">
    <name type="scientific">Schizophyllum amplum</name>
    <dbReference type="NCBI Taxonomy" id="97359"/>
    <lineage>
        <taxon>Eukaryota</taxon>
        <taxon>Fungi</taxon>
        <taxon>Dikarya</taxon>
        <taxon>Basidiomycota</taxon>
        <taxon>Agaricomycotina</taxon>
        <taxon>Agaricomycetes</taxon>
        <taxon>Agaricomycetidae</taxon>
        <taxon>Agaricales</taxon>
        <taxon>Schizophyllaceae</taxon>
        <taxon>Schizophyllum</taxon>
    </lineage>
</organism>
<name>A0A550C4E8_9AGAR</name>
<accession>A0A550C4E8</accession>
<reference evidence="2 3" key="1">
    <citation type="journal article" date="2019" name="New Phytol.">
        <title>Comparative genomics reveals unique wood-decay strategies and fruiting body development in the Schizophyllaceae.</title>
        <authorList>
            <person name="Almasi E."/>
            <person name="Sahu N."/>
            <person name="Krizsan K."/>
            <person name="Balint B."/>
            <person name="Kovacs G.M."/>
            <person name="Kiss B."/>
            <person name="Cseklye J."/>
            <person name="Drula E."/>
            <person name="Henrissat B."/>
            <person name="Nagy I."/>
            <person name="Chovatia M."/>
            <person name="Adam C."/>
            <person name="LaButti K."/>
            <person name="Lipzen A."/>
            <person name="Riley R."/>
            <person name="Grigoriev I.V."/>
            <person name="Nagy L.G."/>
        </authorList>
    </citation>
    <scope>NUCLEOTIDE SEQUENCE [LARGE SCALE GENOMIC DNA]</scope>
    <source>
        <strain evidence="2 3">NL-1724</strain>
    </source>
</reference>
<proteinExistence type="predicted"/>
<gene>
    <name evidence="2" type="ORF">BD626DRAFT_572362</name>
</gene>
<sequence length="290" mass="31981">MNSTRASGNPKQAEKEVGDRTRRLVCSHVQPALTLDIEANLRLAVDSWPLSADSDCATCTIVQGRLLPAEPVLPNVELVLPTVELVLPTVELVLPTVELVLPTVELVLCGGRRALPLDRSSCTALGPVVHVESSIVSSRQALTRASMILDAWREPVETQGRLTTSLASSDVDEICLVQIRGQRMHALRAHLDGIRQRTRRRDAVMAGNAFCERSNIVAPRRYGRSKASSEDAFGPWSRSDCYWHHRRLVLSSKRPPLSRSLQIDRPHAAASPQSMVDQPASPLMRTSQRQ</sequence>
<comment type="caution">
    <text evidence="2">The sequence shown here is derived from an EMBL/GenBank/DDBJ whole genome shotgun (WGS) entry which is preliminary data.</text>
</comment>
<dbReference type="AlphaFoldDB" id="A0A550C4E8"/>
<feature type="region of interest" description="Disordered" evidence="1">
    <location>
        <begin position="257"/>
        <end position="290"/>
    </location>
</feature>
<evidence type="ECO:0000256" key="1">
    <source>
        <dbReference type="SAM" id="MobiDB-lite"/>
    </source>
</evidence>
<dbReference type="Proteomes" id="UP000320762">
    <property type="component" value="Unassembled WGS sequence"/>
</dbReference>